<dbReference type="GO" id="GO:0006120">
    <property type="term" value="P:mitochondrial electron transport, NADH to ubiquinone"/>
    <property type="evidence" value="ECO:0007669"/>
    <property type="project" value="InterPro"/>
</dbReference>
<evidence type="ECO:0000256" key="7">
    <source>
        <dbReference type="ARBA" id="ARBA00022692"/>
    </source>
</evidence>
<dbReference type="PANTHER" id="PTHR46552">
    <property type="entry name" value="NADH-UBIQUINONE OXIDOREDUCTASE CHAIN 2"/>
    <property type="match status" value="1"/>
</dbReference>
<feature type="transmembrane region" description="Helical" evidence="17">
    <location>
        <begin position="92"/>
        <end position="115"/>
    </location>
</feature>
<dbReference type="AlphaFoldDB" id="A0A7M1IKD9"/>
<comment type="function">
    <text evidence="17">Core subunit of the mitochondrial membrane respiratory chain NADH dehydrogenase (Complex I) which catalyzes electron transfer from NADH through the respiratory chain, using ubiquinone as an electron acceptor. Essential for the catalytic activity and assembly of complex I.</text>
</comment>
<keyword evidence="8 17" id="KW-0999">Mitochondrion inner membrane</keyword>
<reference evidence="19" key="1">
    <citation type="submission" date="2020-05" db="EMBL/GenBank/DDBJ databases">
        <title>Mitogenomes confirm alternative initiation codons in sea star mitochondria.</title>
        <authorList>
            <person name="Quek Z.B.R."/>
            <person name="Chang J.J.M."/>
            <person name="Ip Y.C.A."/>
            <person name="Chan Y.K.S."/>
            <person name="Huang D."/>
        </authorList>
    </citation>
    <scope>NUCLEOTIDE SEQUENCE</scope>
</reference>
<comment type="subcellular location">
    <subcellularLocation>
        <location evidence="1 17">Mitochondrion inner membrane</location>
        <topology evidence="1 17">Multi-pass membrane protein</topology>
    </subcellularLocation>
</comment>
<evidence type="ECO:0000256" key="12">
    <source>
        <dbReference type="ARBA" id="ARBA00023027"/>
    </source>
</evidence>
<keyword evidence="12 17" id="KW-0520">NAD</keyword>
<accession>A0A7M1IKD9</accession>
<dbReference type="EMBL" id="MT444509">
    <property type="protein sequence ID" value="QOQ50845.1"/>
    <property type="molecule type" value="Genomic_DNA"/>
</dbReference>
<sequence>MHRNIMLVLVFNVFFSSAIVISSHHWFTVWVGLEMNTLSVLPLLCFQFSPRNVESTVKYFLVQSFSAAIILNLALMQAWMYSSWSVVQSPNFFISSVLIMALGLKMGLFPCHYWFPDVVQGAGFLQGLLLSTWQKVAPLVVLGYVCSADNSGVLLVMGAASVLVGGWGGLNQTQTRKILAFSSIAHVGWICVIMSYSFKVSLVMFLVYVIINTTVFLLSNEFRLSSLSMFGRLLNYNPVSGVLVILGVLSLGGLPPLFGFLIKFLALECLVCEGAYFLSFVLVLGSLISLFFYLRVGFNSSLIYFPQHSISVFVWRSIMLSGGANSPYVFMLSALAGFNLLGVLCAPLLVSLLNN</sequence>
<evidence type="ECO:0000256" key="2">
    <source>
        <dbReference type="ARBA" id="ARBA00007012"/>
    </source>
</evidence>
<evidence type="ECO:0000256" key="6">
    <source>
        <dbReference type="ARBA" id="ARBA00022660"/>
    </source>
</evidence>
<organism evidence="19">
    <name type="scientific">Luidia maculata</name>
    <dbReference type="NCBI Taxonomy" id="60584"/>
    <lineage>
        <taxon>Eukaryota</taxon>
        <taxon>Metazoa</taxon>
        <taxon>Echinodermata</taxon>
        <taxon>Eleutherozoa</taxon>
        <taxon>Asterozoa</taxon>
        <taxon>Asteroidea</taxon>
        <taxon>Valvatacea</taxon>
        <taxon>Paxillosida</taxon>
        <taxon>Luidiidae</taxon>
        <taxon>Luidia</taxon>
    </lineage>
</organism>
<dbReference type="PRINTS" id="PR01436">
    <property type="entry name" value="NADHDHGNASE2"/>
</dbReference>
<keyword evidence="6 17" id="KW-0679">Respiratory chain</keyword>
<dbReference type="InterPro" id="IPR003917">
    <property type="entry name" value="NADH_UbQ_OxRdtase_chain2"/>
</dbReference>
<evidence type="ECO:0000256" key="11">
    <source>
        <dbReference type="ARBA" id="ARBA00022989"/>
    </source>
</evidence>
<feature type="transmembrane region" description="Helical" evidence="17">
    <location>
        <begin position="239"/>
        <end position="262"/>
    </location>
</feature>
<evidence type="ECO:0000256" key="1">
    <source>
        <dbReference type="ARBA" id="ARBA00004448"/>
    </source>
</evidence>
<feature type="transmembrane region" description="Helical" evidence="17">
    <location>
        <begin position="5"/>
        <end position="21"/>
    </location>
</feature>
<dbReference type="PANTHER" id="PTHR46552:SF1">
    <property type="entry name" value="NADH-UBIQUINONE OXIDOREDUCTASE CHAIN 2"/>
    <property type="match status" value="1"/>
</dbReference>
<feature type="transmembrane region" description="Helical" evidence="17">
    <location>
        <begin position="178"/>
        <end position="196"/>
    </location>
</feature>
<evidence type="ECO:0000256" key="10">
    <source>
        <dbReference type="ARBA" id="ARBA00022982"/>
    </source>
</evidence>
<dbReference type="EC" id="7.1.1.2" evidence="3 17"/>
<proteinExistence type="inferred from homology"/>
<comment type="catalytic activity">
    <reaction evidence="16 17">
        <text>a ubiquinone + NADH + 5 H(+)(in) = a ubiquinol + NAD(+) + 4 H(+)(out)</text>
        <dbReference type="Rhea" id="RHEA:29091"/>
        <dbReference type="Rhea" id="RHEA-COMP:9565"/>
        <dbReference type="Rhea" id="RHEA-COMP:9566"/>
        <dbReference type="ChEBI" id="CHEBI:15378"/>
        <dbReference type="ChEBI" id="CHEBI:16389"/>
        <dbReference type="ChEBI" id="CHEBI:17976"/>
        <dbReference type="ChEBI" id="CHEBI:57540"/>
        <dbReference type="ChEBI" id="CHEBI:57945"/>
        <dbReference type="EC" id="7.1.1.2"/>
    </reaction>
</comment>
<feature type="transmembrane region" description="Helical" evidence="17">
    <location>
        <begin position="60"/>
        <end position="80"/>
    </location>
</feature>
<evidence type="ECO:0000313" key="19">
    <source>
        <dbReference type="EMBL" id="QOQ50845.1"/>
    </source>
</evidence>
<keyword evidence="14 17" id="KW-0496">Mitochondrion</keyword>
<feature type="domain" description="NADH:quinone oxidoreductase/Mrp antiporter transmembrane" evidence="18">
    <location>
        <begin position="23"/>
        <end position="289"/>
    </location>
</feature>
<evidence type="ECO:0000256" key="17">
    <source>
        <dbReference type="RuleBase" id="RU003403"/>
    </source>
</evidence>
<feature type="transmembrane region" description="Helical" evidence="17">
    <location>
        <begin position="202"/>
        <end position="218"/>
    </location>
</feature>
<keyword evidence="13 17" id="KW-0830">Ubiquinone</keyword>
<evidence type="ECO:0000256" key="9">
    <source>
        <dbReference type="ARBA" id="ARBA00022967"/>
    </source>
</evidence>
<evidence type="ECO:0000256" key="4">
    <source>
        <dbReference type="ARBA" id="ARBA00021008"/>
    </source>
</evidence>
<comment type="similarity">
    <text evidence="2 17">Belongs to the complex I subunit 2 family.</text>
</comment>
<dbReference type="GO" id="GO:0008137">
    <property type="term" value="F:NADH dehydrogenase (ubiquinone) activity"/>
    <property type="evidence" value="ECO:0007669"/>
    <property type="project" value="UniProtKB-EC"/>
</dbReference>
<evidence type="ECO:0000256" key="5">
    <source>
        <dbReference type="ARBA" id="ARBA00022448"/>
    </source>
</evidence>
<keyword evidence="5" id="KW-0813">Transport</keyword>
<feature type="transmembrane region" description="Helical" evidence="17">
    <location>
        <begin position="330"/>
        <end position="353"/>
    </location>
</feature>
<name>A0A7M1IKD9_9ECHI</name>
<evidence type="ECO:0000256" key="13">
    <source>
        <dbReference type="ARBA" id="ARBA00023075"/>
    </source>
</evidence>
<feature type="transmembrane region" description="Helical" evidence="17">
    <location>
        <begin position="151"/>
        <end position="171"/>
    </location>
</feature>
<keyword evidence="9 17" id="KW-1278">Translocase</keyword>
<dbReference type="Pfam" id="PF00361">
    <property type="entry name" value="Proton_antipo_M"/>
    <property type="match status" value="1"/>
</dbReference>
<evidence type="ECO:0000259" key="18">
    <source>
        <dbReference type="Pfam" id="PF00361"/>
    </source>
</evidence>
<keyword evidence="15 17" id="KW-0472">Membrane</keyword>
<evidence type="ECO:0000256" key="14">
    <source>
        <dbReference type="ARBA" id="ARBA00023128"/>
    </source>
</evidence>
<keyword evidence="10 17" id="KW-0249">Electron transport</keyword>
<evidence type="ECO:0000256" key="3">
    <source>
        <dbReference type="ARBA" id="ARBA00012944"/>
    </source>
</evidence>
<geneLocation type="mitochondrion" evidence="19"/>
<evidence type="ECO:0000256" key="16">
    <source>
        <dbReference type="ARBA" id="ARBA00049551"/>
    </source>
</evidence>
<dbReference type="GO" id="GO:0005743">
    <property type="term" value="C:mitochondrial inner membrane"/>
    <property type="evidence" value="ECO:0007669"/>
    <property type="project" value="UniProtKB-SubCell"/>
</dbReference>
<evidence type="ECO:0000256" key="8">
    <source>
        <dbReference type="ARBA" id="ARBA00022792"/>
    </source>
</evidence>
<dbReference type="InterPro" id="IPR050175">
    <property type="entry name" value="Complex_I_Subunit_2"/>
</dbReference>
<protein>
    <recommendedName>
        <fullName evidence="4 17">NADH-ubiquinone oxidoreductase chain 2</fullName>
        <ecNumber evidence="3 17">7.1.1.2</ecNumber>
    </recommendedName>
</protein>
<keyword evidence="7 17" id="KW-0812">Transmembrane</keyword>
<dbReference type="InterPro" id="IPR001750">
    <property type="entry name" value="ND/Mrp_TM"/>
</dbReference>
<feature type="transmembrane region" description="Helical" evidence="17">
    <location>
        <begin position="274"/>
        <end position="294"/>
    </location>
</feature>
<evidence type="ECO:0000256" key="15">
    <source>
        <dbReference type="ARBA" id="ARBA00023136"/>
    </source>
</evidence>
<keyword evidence="11 17" id="KW-1133">Transmembrane helix</keyword>